<dbReference type="VEuPathDB" id="AmoebaDB:NF0030780"/>
<dbReference type="GeneID" id="68110339"/>
<dbReference type="PANTHER" id="PTHR37743">
    <property type="entry name" value="ARM REPEAT SUPERFAMILY PROTEIN"/>
    <property type="match status" value="1"/>
</dbReference>
<dbReference type="AlphaFoldDB" id="A0A6A5BXY2"/>
<accession>A0A6A5BXY2</accession>
<name>A0A6A5BXY2_NAEFO</name>
<dbReference type="PANTHER" id="PTHR37743:SF2">
    <property type="match status" value="1"/>
</dbReference>
<comment type="caution">
    <text evidence="1">The sequence shown here is derived from an EMBL/GenBank/DDBJ whole genome shotgun (WGS) entry which is preliminary data.</text>
</comment>
<dbReference type="InterPro" id="IPR016024">
    <property type="entry name" value="ARM-type_fold"/>
</dbReference>
<protein>
    <submittedName>
        <fullName evidence="1">Uncharacterized protein</fullName>
    </submittedName>
</protein>
<dbReference type="RefSeq" id="XP_044562512.1">
    <property type="nucleotide sequence ID" value="XM_044706391.1"/>
</dbReference>
<evidence type="ECO:0000313" key="2">
    <source>
        <dbReference type="Proteomes" id="UP000444721"/>
    </source>
</evidence>
<proteinExistence type="predicted"/>
<dbReference type="Proteomes" id="UP000444721">
    <property type="component" value="Unassembled WGS sequence"/>
</dbReference>
<dbReference type="VEuPathDB" id="AmoebaDB:FDP41_003121"/>
<dbReference type="OrthoDB" id="79603at2759"/>
<keyword evidence="2" id="KW-1185">Reference proteome</keyword>
<reference evidence="1 2" key="1">
    <citation type="journal article" date="2019" name="Sci. Rep.">
        <title>Nanopore sequencing improves the draft genome of the human pathogenic amoeba Naegleria fowleri.</title>
        <authorList>
            <person name="Liechti N."/>
            <person name="Schurch N."/>
            <person name="Bruggmann R."/>
            <person name="Wittwer M."/>
        </authorList>
    </citation>
    <scope>NUCLEOTIDE SEQUENCE [LARGE SCALE GENOMIC DNA]</scope>
    <source>
        <strain evidence="1 2">ATCC 30894</strain>
    </source>
</reference>
<sequence>MQELMPLSEAFGVLMNTKYREITKIESEQHALYAAYSSWKYFVKSKLIPKERYDTVLQDEQFGILFVLLDNLTDHRSSNTLKYNHSIQLLSDCFINEEHVNDFMFGTFIHILKRTIDKEQPETSIQIQQYKYSICTFFIEIILGDEFNKNKQQEQTQLLIQMNDRVFDKFEPEQLVQILDCLWMICRFESVVMDSRRCATKLTSKAADLISVIAYCLSIRNHELIVDMSDLFMKTSIELLHWFEPHRDLYSQFLRYFISKQKEIQKVVIHLRALERSEREKDKMHAKEGRAFAVKSLCSLFSCYSIYLVEERDYFEMFVKYLTNFEKKNPKQDVTFDFILAIILEIENSKEEAQMSYNLACLIAIIGKFRKKDQKKYFTTQIKSANQNTTLYEALTQLTNNKLLRVESDELGIMSVHLYKELVAYSGAIQQRGSFLELLEDMLESEDTVSKAIILFVSEVVRNEKSQVYTIFKYIESENEKTKKNGLRILAEIFNTRDEQTIDEELVQVVTSYLIKRLAEEDLSIRSCAATVFSHLNTKVVLKQLLPLYLSKNEKERSAAHEALIKIMDSNTENPNCFMDVIDCIKDITIENNKDIESNRKQLAERVMTFLPKYLTQLSPSATKLLVMSTIKKFFEFNTDPILVFMLNKILNFTLTVEHKTNTTTEDEYLLNSKKELLFAIIELVLEKLMQERKMTQDENLTIFEELAPLLVLKTLPVSIFFFMHPCEDYDNLFTNLLKILISNLKDHTAVEELRRVSAEVASKLPPRQTFQIFVDHFAKLIGHEIHTNTNLKKAKAFIFCICQSIALYEEDPYILSYLTQDTNLIPTLKRVLLQRTDNEEFIKIQQGCMDCLSMIIKYMLHYPQHSKFISETILEMHNDEATSSITSTTENISILRISLSNIVTKTSKILPLKHQLSFATITIPYLVNILLHTRRESTHVELSVPLFASSLQALLNIIYQIKSAVHPFSKMILESISKCLSDTDGIIRLFALKALSAILYAREDVLTDYQTIFEFEILKKVKGMASIESNSEVKKLATELCKIMGIHQ</sequence>
<gene>
    <name evidence="1" type="ORF">FDP41_003121</name>
</gene>
<dbReference type="SUPFAM" id="SSF48371">
    <property type="entry name" value="ARM repeat"/>
    <property type="match status" value="1"/>
</dbReference>
<dbReference type="EMBL" id="VFQX01000033">
    <property type="protein sequence ID" value="KAF0977799.1"/>
    <property type="molecule type" value="Genomic_DNA"/>
</dbReference>
<organism evidence="1 2">
    <name type="scientific">Naegleria fowleri</name>
    <name type="common">Brain eating amoeba</name>
    <dbReference type="NCBI Taxonomy" id="5763"/>
    <lineage>
        <taxon>Eukaryota</taxon>
        <taxon>Discoba</taxon>
        <taxon>Heterolobosea</taxon>
        <taxon>Tetramitia</taxon>
        <taxon>Eutetramitia</taxon>
        <taxon>Vahlkampfiidae</taxon>
        <taxon>Naegleria</taxon>
    </lineage>
</organism>
<dbReference type="InterPro" id="IPR011989">
    <property type="entry name" value="ARM-like"/>
</dbReference>
<dbReference type="Gene3D" id="1.25.10.10">
    <property type="entry name" value="Leucine-rich Repeat Variant"/>
    <property type="match status" value="2"/>
</dbReference>
<dbReference type="OMA" id="QYKYSIC"/>
<evidence type="ECO:0000313" key="1">
    <source>
        <dbReference type="EMBL" id="KAF0977799.1"/>
    </source>
</evidence>
<dbReference type="VEuPathDB" id="AmoebaDB:NfTy_059100"/>